<evidence type="ECO:0000259" key="1">
    <source>
        <dbReference type="Pfam" id="PF09937"/>
    </source>
</evidence>
<dbReference type="RefSeq" id="WP_137393681.1">
    <property type="nucleotide sequence ID" value="NZ_CP124733.1"/>
</dbReference>
<dbReference type="Pfam" id="PF09937">
    <property type="entry name" value="DUF2169"/>
    <property type="match status" value="1"/>
</dbReference>
<gene>
    <name evidence="2" type="ORF">CFBP5477_003150</name>
</gene>
<evidence type="ECO:0000313" key="2">
    <source>
        <dbReference type="EMBL" id="WHA41645.1"/>
    </source>
</evidence>
<dbReference type="AlphaFoldDB" id="A0AAF0HBX9"/>
<evidence type="ECO:0000313" key="3">
    <source>
        <dbReference type="Proteomes" id="UP000298664"/>
    </source>
</evidence>
<organism evidence="2 3">
    <name type="scientific">Agrobacterium larrymoorei</name>
    <dbReference type="NCBI Taxonomy" id="160699"/>
    <lineage>
        <taxon>Bacteria</taxon>
        <taxon>Pseudomonadati</taxon>
        <taxon>Pseudomonadota</taxon>
        <taxon>Alphaproteobacteria</taxon>
        <taxon>Hyphomicrobiales</taxon>
        <taxon>Rhizobiaceae</taxon>
        <taxon>Rhizobium/Agrobacterium group</taxon>
        <taxon>Agrobacterium</taxon>
    </lineage>
</organism>
<protein>
    <submittedName>
        <fullName evidence="2">DUF2169 domain-containing protein</fullName>
    </submittedName>
</protein>
<dbReference type="InterPro" id="IPR018683">
    <property type="entry name" value="DUF2169"/>
</dbReference>
<dbReference type="Proteomes" id="UP000298664">
    <property type="component" value="Chromosome Circular"/>
</dbReference>
<dbReference type="EMBL" id="CP124733">
    <property type="protein sequence ID" value="WHA41645.1"/>
    <property type="molecule type" value="Genomic_DNA"/>
</dbReference>
<sequence length="353" mass="39517">MSVDNRTPFPALAFRQYNMVGDLMGVVVARGTFKLTNGGPLQLAEKQAPLVMSDVYDGDPHQTPQMACTDLAPFKPGTDITFLGAAFAPDGVPSSSWTCGLRVGSMEKRLRVHGPRVWRAKTRKTWRGLINRKHEDALDGWELTEGQPAPYVPLDWRLAFGGRLESETVEANPVGIGLVDEVRFEEQPEWPAPQIEDEAHPISSVKDRPKPAGFAPLSPFWKDRADLAGTYDDEWLENRHPLLPPDFDYAFWQAAPRDQITESWLTGSEPFELYRLLPQYDLLTGTLPRINLRVDLDQGQGLQAAPLVLDGLHFDLRPGVGRVYLTWRIGFPWPERVGLPILSVAKNGAEMRT</sequence>
<reference evidence="2" key="1">
    <citation type="submission" date="2023-05" db="EMBL/GenBank/DDBJ databases">
        <title>Complete genome sequence of Agrobacterium larrymoorei CFBP5477.</title>
        <authorList>
            <person name="Yen H.-C."/>
            <person name="Chou L."/>
            <person name="Lin Y.-C."/>
            <person name="Lai E.-M."/>
            <person name="Kuo C.-H."/>
        </authorList>
    </citation>
    <scope>NUCLEOTIDE SEQUENCE</scope>
    <source>
        <strain evidence="2">CFBP5477</strain>
    </source>
</reference>
<proteinExistence type="predicted"/>
<accession>A0AAF0HBX9</accession>
<feature type="domain" description="DUF2169" evidence="1">
    <location>
        <begin position="24"/>
        <end position="328"/>
    </location>
</feature>
<name>A0AAF0HBX9_9HYPH</name>